<evidence type="ECO:0000259" key="2">
    <source>
        <dbReference type="Pfam" id="PF01108"/>
    </source>
</evidence>
<feature type="signal peptide" evidence="1">
    <location>
        <begin position="1"/>
        <end position="19"/>
    </location>
</feature>
<organism evidence="3 4">
    <name type="scientific">Alosa alosa</name>
    <name type="common">allis shad</name>
    <dbReference type="NCBI Taxonomy" id="278164"/>
    <lineage>
        <taxon>Eukaryota</taxon>
        <taxon>Metazoa</taxon>
        <taxon>Chordata</taxon>
        <taxon>Craniata</taxon>
        <taxon>Vertebrata</taxon>
        <taxon>Euteleostomi</taxon>
        <taxon>Actinopterygii</taxon>
        <taxon>Neopterygii</taxon>
        <taxon>Teleostei</taxon>
        <taxon>Clupei</taxon>
        <taxon>Clupeiformes</taxon>
        <taxon>Clupeoidei</taxon>
        <taxon>Clupeidae</taxon>
        <taxon>Alosa</taxon>
    </lineage>
</organism>
<reference evidence="3" key="1">
    <citation type="submission" date="2020-10" db="EMBL/GenBank/DDBJ databases">
        <title>Chromosome-scale genome assembly of the Allis shad, Alosa alosa.</title>
        <authorList>
            <person name="Margot Z."/>
            <person name="Christophe K."/>
            <person name="Cabau C."/>
            <person name="Louis A."/>
            <person name="Berthelot C."/>
            <person name="Parey E."/>
            <person name="Roest Crollius H."/>
            <person name="Montfort J."/>
            <person name="Robinson-Rechavi M."/>
            <person name="Bucao C."/>
            <person name="Bouchez O."/>
            <person name="Gislard M."/>
            <person name="Lluch J."/>
            <person name="Milhes M."/>
            <person name="Lampietro C."/>
            <person name="Lopez Roques C."/>
            <person name="Donnadieu C."/>
            <person name="Braasch I."/>
            <person name="Desvignes T."/>
            <person name="Postlethwait J."/>
            <person name="Bobe J."/>
            <person name="Guiguen Y."/>
        </authorList>
    </citation>
    <scope>NUCLEOTIDE SEQUENCE</scope>
    <source>
        <strain evidence="3">M-15738</strain>
        <tissue evidence="3">Blood</tissue>
    </source>
</reference>
<dbReference type="GO" id="GO:0004896">
    <property type="term" value="F:cytokine receptor activity"/>
    <property type="evidence" value="ECO:0007669"/>
    <property type="project" value="TreeGrafter"/>
</dbReference>
<keyword evidence="1" id="KW-0732">Signal</keyword>
<dbReference type="Gene3D" id="2.60.40.10">
    <property type="entry name" value="Immunoglobulins"/>
    <property type="match status" value="1"/>
</dbReference>
<proteinExistence type="predicted"/>
<dbReference type="PANTHER" id="PTHR20859">
    <property type="entry name" value="INTERFERON/INTERLEUKIN RECEPTOR"/>
    <property type="match status" value="1"/>
</dbReference>
<name>A0AAV6GP54_9TELE</name>
<keyword evidence="4" id="KW-1185">Reference proteome</keyword>
<accession>A0AAV6GP54</accession>
<evidence type="ECO:0000256" key="1">
    <source>
        <dbReference type="SAM" id="SignalP"/>
    </source>
</evidence>
<protein>
    <recommendedName>
        <fullName evidence="2">Fibronectin type-III domain-containing protein</fullName>
    </recommendedName>
</protein>
<dbReference type="InterPro" id="IPR036116">
    <property type="entry name" value="FN3_sf"/>
</dbReference>
<dbReference type="AlphaFoldDB" id="A0AAV6GP54"/>
<dbReference type="PANTHER" id="PTHR20859:SF86">
    <property type="entry name" value="INTERLEUKIN-20 RECEPTOR SUBUNIT ALPHA"/>
    <property type="match status" value="1"/>
</dbReference>
<dbReference type="GO" id="GO:0005886">
    <property type="term" value="C:plasma membrane"/>
    <property type="evidence" value="ECO:0007669"/>
    <property type="project" value="TreeGrafter"/>
</dbReference>
<feature type="domain" description="Fibronectin type-III" evidence="2">
    <location>
        <begin position="5"/>
        <end position="107"/>
    </location>
</feature>
<feature type="chain" id="PRO_5043978002" description="Fibronectin type-III domain-containing protein" evidence="1">
    <location>
        <begin position="20"/>
        <end position="165"/>
    </location>
</feature>
<dbReference type="InterPro" id="IPR013783">
    <property type="entry name" value="Ig-like_fold"/>
</dbReference>
<evidence type="ECO:0000313" key="3">
    <source>
        <dbReference type="EMBL" id="KAG5276968.1"/>
    </source>
</evidence>
<dbReference type="Pfam" id="PF01108">
    <property type="entry name" value="Tissue_fac"/>
    <property type="match status" value="1"/>
</dbReference>
<evidence type="ECO:0000313" key="4">
    <source>
        <dbReference type="Proteomes" id="UP000823561"/>
    </source>
</evidence>
<dbReference type="Proteomes" id="UP000823561">
    <property type="component" value="Chromosome 8"/>
</dbReference>
<comment type="caution">
    <text evidence="3">The sequence shown here is derived from an EMBL/GenBank/DDBJ whole genome shotgun (WGS) entry which is preliminary data.</text>
</comment>
<dbReference type="InterPro" id="IPR003961">
    <property type="entry name" value="FN3_dom"/>
</dbReference>
<gene>
    <name evidence="3" type="ORF">AALO_G00111960</name>
</gene>
<dbReference type="InterPro" id="IPR050650">
    <property type="entry name" value="Type-II_Cytokine-TF_Rcpt"/>
</dbReference>
<dbReference type="SUPFAM" id="SSF49265">
    <property type="entry name" value="Fibronectin type III"/>
    <property type="match status" value="1"/>
</dbReference>
<sequence length="165" mass="19365">MWNMFLIVVTLLALHRTDSIDIDPPERVRFKSTNLQNVVVWNPGMEGTHYSVEYAIYGDEDKTVEGQGLWRPVRHCTWILLNSCDLSDQTHKLDEIYYARVRAMRDSAVISNWTMTRFEPRSDAALGPPHFTLHTSGNSLDIYLKGPMRWKNKYMKKERPMKKYN</sequence>
<dbReference type="EMBL" id="JADWDJ010000008">
    <property type="protein sequence ID" value="KAG5276968.1"/>
    <property type="molecule type" value="Genomic_DNA"/>
</dbReference>